<dbReference type="EMBL" id="LR590481">
    <property type="protein sequence ID" value="VTQ95571.1"/>
    <property type="molecule type" value="Genomic_DNA"/>
</dbReference>
<name>A0A4U9RUW4_HATHI</name>
<dbReference type="InterPro" id="IPR036286">
    <property type="entry name" value="LexA/Signal_pep-like_sf"/>
</dbReference>
<dbReference type="InterPro" id="IPR010982">
    <property type="entry name" value="Lambda_DNA-bd_dom_sf"/>
</dbReference>
<dbReference type="PANTHER" id="PTHR46558">
    <property type="entry name" value="TRACRIPTIONAL REGULATORY PROTEIN-RELATED-RELATED"/>
    <property type="match status" value="1"/>
</dbReference>
<feature type="domain" description="HTH cro/C1-type" evidence="2">
    <location>
        <begin position="9"/>
        <end position="64"/>
    </location>
</feature>
<dbReference type="OrthoDB" id="14949at2"/>
<keyword evidence="4" id="KW-1185">Reference proteome</keyword>
<dbReference type="SMART" id="SM00530">
    <property type="entry name" value="HTH_XRE"/>
    <property type="match status" value="1"/>
</dbReference>
<dbReference type="Pfam" id="PF01381">
    <property type="entry name" value="HTH_3"/>
    <property type="match status" value="1"/>
</dbReference>
<reference evidence="3 4" key="1">
    <citation type="submission" date="2019-05" db="EMBL/GenBank/DDBJ databases">
        <authorList>
            <consortium name="Pathogen Informatics"/>
        </authorList>
    </citation>
    <scope>NUCLEOTIDE SEQUENCE [LARGE SCALE GENOMIC DNA]</scope>
    <source>
        <strain evidence="3 4">NCTC503</strain>
    </source>
</reference>
<dbReference type="GO" id="GO:0003677">
    <property type="term" value="F:DNA binding"/>
    <property type="evidence" value="ECO:0007669"/>
    <property type="project" value="UniProtKB-KW"/>
</dbReference>
<keyword evidence="1" id="KW-0238">DNA-binding</keyword>
<evidence type="ECO:0000313" key="3">
    <source>
        <dbReference type="EMBL" id="VTQ95571.1"/>
    </source>
</evidence>
<dbReference type="AlphaFoldDB" id="A0A4U9RUW4"/>
<dbReference type="InterPro" id="IPR039418">
    <property type="entry name" value="LexA-like"/>
</dbReference>
<dbReference type="RefSeq" id="WP_138211043.1">
    <property type="nucleotide sequence ID" value="NZ_CBCRUQ010000006.1"/>
</dbReference>
<dbReference type="SUPFAM" id="SSF51306">
    <property type="entry name" value="LexA/Signal peptidase"/>
    <property type="match status" value="1"/>
</dbReference>
<dbReference type="CDD" id="cd00093">
    <property type="entry name" value="HTH_XRE"/>
    <property type="match status" value="1"/>
</dbReference>
<evidence type="ECO:0000313" key="4">
    <source>
        <dbReference type="Proteomes" id="UP000308489"/>
    </source>
</evidence>
<sequence length="222" mass="25687">MQNRIGSKILAIRQNHNLTQKVLAKKLGVSEGFIKDAELGKKILNESLINKLSKLFKEDMEDDYSNIEESFKDDEPTKQSPIKSLDKVNDVWNDAFSSVIKKVPVYNYSMLKPLDFIHMPVLSNKIEGYNSDKVMFLKIEDNNMLGMRINNGDIAFCFITSEIKNNGIYFLEHGNDRVTRQVKILDKDKILLISHEGRLYTETVNKKDIKILAKLLWTRIEF</sequence>
<dbReference type="Proteomes" id="UP000308489">
    <property type="component" value="Chromosome 1"/>
</dbReference>
<dbReference type="CDD" id="cd06529">
    <property type="entry name" value="S24_LexA-like"/>
    <property type="match status" value="1"/>
</dbReference>
<dbReference type="KEGG" id="hhw:NCTC503_02545"/>
<organism evidence="3 4">
    <name type="scientific">Hathewaya histolytica</name>
    <name type="common">Clostridium histolyticum</name>
    <dbReference type="NCBI Taxonomy" id="1498"/>
    <lineage>
        <taxon>Bacteria</taxon>
        <taxon>Bacillati</taxon>
        <taxon>Bacillota</taxon>
        <taxon>Clostridia</taxon>
        <taxon>Eubacteriales</taxon>
        <taxon>Clostridiaceae</taxon>
        <taxon>Hathewaya</taxon>
    </lineage>
</organism>
<proteinExistence type="predicted"/>
<evidence type="ECO:0000256" key="1">
    <source>
        <dbReference type="ARBA" id="ARBA00023125"/>
    </source>
</evidence>
<dbReference type="InterPro" id="IPR001387">
    <property type="entry name" value="Cro/C1-type_HTH"/>
</dbReference>
<dbReference type="SUPFAM" id="SSF47413">
    <property type="entry name" value="lambda repressor-like DNA-binding domains"/>
    <property type="match status" value="1"/>
</dbReference>
<evidence type="ECO:0000259" key="2">
    <source>
        <dbReference type="PROSITE" id="PS50943"/>
    </source>
</evidence>
<gene>
    <name evidence="3" type="ORF">NCTC503_02545</name>
</gene>
<dbReference type="Gene3D" id="2.10.109.10">
    <property type="entry name" value="Umud Fragment, subunit A"/>
    <property type="match status" value="1"/>
</dbReference>
<dbReference type="PROSITE" id="PS50943">
    <property type="entry name" value="HTH_CROC1"/>
    <property type="match status" value="1"/>
</dbReference>
<accession>A0A4U9RUW4</accession>
<dbReference type="Gene3D" id="1.10.260.40">
    <property type="entry name" value="lambda repressor-like DNA-binding domains"/>
    <property type="match status" value="1"/>
</dbReference>
<protein>
    <submittedName>
        <fullName evidence="3">XRE family transcriptional regulator</fullName>
    </submittedName>
</protein>
<dbReference type="PANTHER" id="PTHR46558:SF3">
    <property type="entry name" value="TRANSCRIPTIONAL REGULATOR"/>
    <property type="match status" value="1"/>
</dbReference>
<dbReference type="Pfam" id="PF00717">
    <property type="entry name" value="Peptidase_S24"/>
    <property type="match status" value="1"/>
</dbReference>
<dbReference type="InterPro" id="IPR015927">
    <property type="entry name" value="Peptidase_S24_S26A/B/C"/>
</dbReference>